<feature type="compositionally biased region" description="Basic and acidic residues" evidence="1">
    <location>
        <begin position="297"/>
        <end position="309"/>
    </location>
</feature>
<evidence type="ECO:0000313" key="3">
    <source>
        <dbReference type="Proteomes" id="UP000824120"/>
    </source>
</evidence>
<dbReference type="PANTHER" id="PTHR34427:SF10">
    <property type="entry name" value="DUF4283 DOMAIN-CONTAINING PROTEIN"/>
    <property type="match status" value="1"/>
</dbReference>
<dbReference type="AlphaFoldDB" id="A0A9J6B701"/>
<name>A0A9J6B701_SOLCO</name>
<comment type="caution">
    <text evidence="2">The sequence shown here is derived from an EMBL/GenBank/DDBJ whole genome shotgun (WGS) entry which is preliminary data.</text>
</comment>
<organism evidence="2 3">
    <name type="scientific">Solanum commersonii</name>
    <name type="common">Commerson's wild potato</name>
    <name type="synonym">Commerson's nightshade</name>
    <dbReference type="NCBI Taxonomy" id="4109"/>
    <lineage>
        <taxon>Eukaryota</taxon>
        <taxon>Viridiplantae</taxon>
        <taxon>Streptophyta</taxon>
        <taxon>Embryophyta</taxon>
        <taxon>Tracheophyta</taxon>
        <taxon>Spermatophyta</taxon>
        <taxon>Magnoliopsida</taxon>
        <taxon>eudicotyledons</taxon>
        <taxon>Gunneridae</taxon>
        <taxon>Pentapetalae</taxon>
        <taxon>asterids</taxon>
        <taxon>lamiids</taxon>
        <taxon>Solanales</taxon>
        <taxon>Solanaceae</taxon>
        <taxon>Solanoideae</taxon>
        <taxon>Solaneae</taxon>
        <taxon>Solanum</taxon>
    </lineage>
</organism>
<gene>
    <name evidence="2" type="ORF">H5410_003916</name>
</gene>
<evidence type="ECO:0000313" key="2">
    <source>
        <dbReference type="EMBL" id="KAG5632199.1"/>
    </source>
</evidence>
<dbReference type="OrthoDB" id="1729074at2759"/>
<feature type="region of interest" description="Disordered" evidence="1">
    <location>
        <begin position="248"/>
        <end position="269"/>
    </location>
</feature>
<evidence type="ECO:0008006" key="4">
    <source>
        <dbReference type="Google" id="ProtNLM"/>
    </source>
</evidence>
<dbReference type="PANTHER" id="PTHR34427">
    <property type="entry name" value="DUF4283 DOMAIN PROTEIN"/>
    <property type="match status" value="1"/>
</dbReference>
<dbReference type="Proteomes" id="UP000824120">
    <property type="component" value="Chromosome 1"/>
</dbReference>
<dbReference type="EMBL" id="JACXVP010000001">
    <property type="protein sequence ID" value="KAG5632199.1"/>
    <property type="molecule type" value="Genomic_DNA"/>
</dbReference>
<feature type="region of interest" description="Disordered" evidence="1">
    <location>
        <begin position="292"/>
        <end position="316"/>
    </location>
</feature>
<protein>
    <recommendedName>
        <fullName evidence="4">DUF4283 domain-containing protein</fullName>
    </recommendedName>
</protein>
<keyword evidence="3" id="KW-1185">Reference proteome</keyword>
<reference evidence="2 3" key="1">
    <citation type="submission" date="2020-09" db="EMBL/GenBank/DDBJ databases">
        <title>De no assembly of potato wild relative species, Solanum commersonii.</title>
        <authorList>
            <person name="Cho K."/>
        </authorList>
    </citation>
    <scope>NUCLEOTIDE SEQUENCE [LARGE SCALE GENOMIC DNA]</scope>
    <source>
        <strain evidence="2">LZ3.2</strain>
        <tissue evidence="2">Leaf</tissue>
    </source>
</reference>
<proteinExistence type="predicted"/>
<evidence type="ECO:0000256" key="1">
    <source>
        <dbReference type="SAM" id="MobiDB-lite"/>
    </source>
</evidence>
<accession>A0A9J6B701</accession>
<sequence length="393" mass="44178">MENTIYFAVGFKSYELLGIVRRWKIRENFSKTFYARNFNKYGRSIIIINLKGKRRSVLIIPELTLNSGWTFLAEKVDRSSKWSSRDKRFINADPINTDSMLKKSGGGINDVDVASMFTKEGLLKRSLVGKFENRVNVPLTLAEIRKWSSNTWKQSHGLNIYEWAVKCSFSSLPSGTWQSKNHLKWVRIKVCEDGRDIPKEVTVVNNKILFSMQIWADSLVRVVVETPSCSNLDIQRSIGKEPKELGQHISNNFASGSRPRENATTHGETWGSIPLRGTWACASKCIHNCRSPRNSAKGKDPMKLQRSDGDQNSSIQVSRGMKGLGVGGHTSNDYKGNCGGASQSKIVEKNMQLQQVHDAKPVATLTVGGLLWIRMNKGKLLQRKEARELGKTS</sequence>